<dbReference type="InterPro" id="IPR009057">
    <property type="entry name" value="Homeodomain-like_sf"/>
</dbReference>
<dbReference type="SUPFAM" id="SSF46689">
    <property type="entry name" value="Homeodomain-like"/>
    <property type="match status" value="1"/>
</dbReference>
<dbReference type="EMBL" id="BMIB01000003">
    <property type="protein sequence ID" value="GGH71043.1"/>
    <property type="molecule type" value="Genomic_DNA"/>
</dbReference>
<organism evidence="5 6">
    <name type="scientific">Filimonas zeae</name>
    <dbReference type="NCBI Taxonomy" id="1737353"/>
    <lineage>
        <taxon>Bacteria</taxon>
        <taxon>Pseudomonadati</taxon>
        <taxon>Bacteroidota</taxon>
        <taxon>Chitinophagia</taxon>
        <taxon>Chitinophagales</taxon>
        <taxon>Chitinophagaceae</taxon>
        <taxon>Filimonas</taxon>
    </lineage>
</organism>
<dbReference type="GO" id="GO:0043565">
    <property type="term" value="F:sequence-specific DNA binding"/>
    <property type="evidence" value="ECO:0007669"/>
    <property type="project" value="InterPro"/>
</dbReference>
<keyword evidence="1" id="KW-0805">Transcription regulation</keyword>
<feature type="domain" description="HTH araC/xylS-type" evidence="4">
    <location>
        <begin position="168"/>
        <end position="265"/>
    </location>
</feature>
<dbReference type="PANTHER" id="PTHR43280:SF32">
    <property type="entry name" value="TRANSCRIPTIONAL REGULATORY PROTEIN"/>
    <property type="match status" value="1"/>
</dbReference>
<evidence type="ECO:0000256" key="1">
    <source>
        <dbReference type="ARBA" id="ARBA00023015"/>
    </source>
</evidence>
<comment type="caution">
    <text evidence="5">The sequence shown here is derived from an EMBL/GenBank/DDBJ whole genome shotgun (WGS) entry which is preliminary data.</text>
</comment>
<dbReference type="PANTHER" id="PTHR43280">
    <property type="entry name" value="ARAC-FAMILY TRANSCRIPTIONAL REGULATOR"/>
    <property type="match status" value="1"/>
</dbReference>
<evidence type="ECO:0000259" key="4">
    <source>
        <dbReference type="PROSITE" id="PS01124"/>
    </source>
</evidence>
<keyword evidence="3" id="KW-0804">Transcription</keyword>
<gene>
    <name evidence="5" type="ORF">GCM10011379_29970</name>
</gene>
<dbReference type="InterPro" id="IPR018060">
    <property type="entry name" value="HTH_AraC"/>
</dbReference>
<dbReference type="SMART" id="SM00342">
    <property type="entry name" value="HTH_ARAC"/>
    <property type="match status" value="1"/>
</dbReference>
<evidence type="ECO:0000256" key="2">
    <source>
        <dbReference type="ARBA" id="ARBA00023125"/>
    </source>
</evidence>
<dbReference type="Gene3D" id="1.10.10.60">
    <property type="entry name" value="Homeodomain-like"/>
    <property type="match status" value="1"/>
</dbReference>
<dbReference type="Proteomes" id="UP000627292">
    <property type="component" value="Unassembled WGS sequence"/>
</dbReference>
<keyword evidence="2" id="KW-0238">DNA-binding</keyword>
<sequence length="271" mass="31261">MNKLFEAGELTPYGERYAHTSALHSGEKDYVELILLKEGGARANTFFYGGQSDVPLIIYLPQGVRERFEPDEKARGFVIRFKVEFLPANNIDLFSGFFDSCKLPLAAFALEGTVTQLFKMILCEYVSDNIDAKSIQYLLLSLLAKIDLVRKSIARNSHFNDKDYHICKEFLRLLEEHFSENHKVDFYSRQLNMSLRSLNYITTRVLGKSVLQLIDMRKHTEARKLLVNTSKSVTEIAQELGFDKSYFSRFFLKKTGMTPLQFRQEVLCAYS</sequence>
<protein>
    <recommendedName>
        <fullName evidence="4">HTH araC/xylS-type domain-containing protein</fullName>
    </recommendedName>
</protein>
<evidence type="ECO:0000313" key="6">
    <source>
        <dbReference type="Proteomes" id="UP000627292"/>
    </source>
</evidence>
<dbReference type="GO" id="GO:0003700">
    <property type="term" value="F:DNA-binding transcription factor activity"/>
    <property type="evidence" value="ECO:0007669"/>
    <property type="project" value="InterPro"/>
</dbReference>
<keyword evidence="6" id="KW-1185">Reference proteome</keyword>
<accession>A0A917J1Z1</accession>
<name>A0A917J1Z1_9BACT</name>
<dbReference type="RefSeq" id="WP_188953628.1">
    <property type="nucleotide sequence ID" value="NZ_BMIB01000003.1"/>
</dbReference>
<evidence type="ECO:0000256" key="3">
    <source>
        <dbReference type="ARBA" id="ARBA00023163"/>
    </source>
</evidence>
<reference evidence="5" key="2">
    <citation type="submission" date="2020-09" db="EMBL/GenBank/DDBJ databases">
        <authorList>
            <person name="Sun Q."/>
            <person name="Zhou Y."/>
        </authorList>
    </citation>
    <scope>NUCLEOTIDE SEQUENCE</scope>
    <source>
        <strain evidence="5">CGMCC 1.15290</strain>
    </source>
</reference>
<proteinExistence type="predicted"/>
<evidence type="ECO:0000313" key="5">
    <source>
        <dbReference type="EMBL" id="GGH71043.1"/>
    </source>
</evidence>
<dbReference type="Pfam" id="PF12833">
    <property type="entry name" value="HTH_18"/>
    <property type="match status" value="1"/>
</dbReference>
<dbReference type="AlphaFoldDB" id="A0A917J1Z1"/>
<reference evidence="5" key="1">
    <citation type="journal article" date="2014" name="Int. J. Syst. Evol. Microbiol.">
        <title>Complete genome sequence of Corynebacterium casei LMG S-19264T (=DSM 44701T), isolated from a smear-ripened cheese.</title>
        <authorList>
            <consortium name="US DOE Joint Genome Institute (JGI-PGF)"/>
            <person name="Walter F."/>
            <person name="Albersmeier A."/>
            <person name="Kalinowski J."/>
            <person name="Ruckert C."/>
        </authorList>
    </citation>
    <scope>NUCLEOTIDE SEQUENCE</scope>
    <source>
        <strain evidence="5">CGMCC 1.15290</strain>
    </source>
</reference>
<dbReference type="PROSITE" id="PS01124">
    <property type="entry name" value="HTH_ARAC_FAMILY_2"/>
    <property type="match status" value="1"/>
</dbReference>